<accession>I4A347</accession>
<evidence type="ECO:0000313" key="2">
    <source>
        <dbReference type="EMBL" id="AFL98381.1"/>
    </source>
</evidence>
<reference evidence="2 3" key="1">
    <citation type="submission" date="2012-06" db="EMBL/GenBank/DDBJ databases">
        <title>The complete genome of Ornithobacterium rhinotracheale DSM 15997.</title>
        <authorList>
            <consortium name="US DOE Joint Genome Institute (JGI-PGF)"/>
            <person name="Lucas S."/>
            <person name="Copeland A."/>
            <person name="Lapidus A."/>
            <person name="Goodwin L."/>
            <person name="Pitluck S."/>
            <person name="Peters L."/>
            <person name="Mikhailova N."/>
            <person name="Teshima H."/>
            <person name="Kyrpides N."/>
            <person name="Mavromatis K."/>
            <person name="Pagani I."/>
            <person name="Ivanova N."/>
            <person name="Ovchinnikova G."/>
            <person name="Zeytun A."/>
            <person name="Detter J.C."/>
            <person name="Han C."/>
            <person name="Land M."/>
            <person name="Hauser L."/>
            <person name="Markowitz V."/>
            <person name="Cheng J.-F."/>
            <person name="Hugenholtz P."/>
            <person name="Woyke T."/>
            <person name="Wu D."/>
            <person name="Lang E."/>
            <person name="Kopitz M."/>
            <person name="Brambilla E."/>
            <person name="Klenk H.-P."/>
            <person name="Eisen J.A."/>
        </authorList>
    </citation>
    <scope>NUCLEOTIDE SEQUENCE [LARGE SCALE GENOMIC DNA]</scope>
    <source>
        <strain evidence="3">ATCC 51463 / DSM 15997 / CCUG 23171 / LMG 9086</strain>
    </source>
</reference>
<keyword evidence="3" id="KW-1185">Reference proteome</keyword>
<gene>
    <name evidence="2" type="ordered locus">Ornrh_2250</name>
</gene>
<dbReference type="GeneID" id="97258830"/>
<dbReference type="EMBL" id="CP003283">
    <property type="protein sequence ID" value="AFL98381.1"/>
    <property type="molecule type" value="Genomic_DNA"/>
</dbReference>
<name>I4A347_ORNRL</name>
<dbReference type="RefSeq" id="WP_014791882.1">
    <property type="nucleotide sequence ID" value="NC_018016.1"/>
</dbReference>
<dbReference type="AlphaFoldDB" id="I4A347"/>
<evidence type="ECO:0000256" key="1">
    <source>
        <dbReference type="SAM" id="Coils"/>
    </source>
</evidence>
<organism evidence="2 3">
    <name type="scientific">Ornithobacterium rhinotracheale (strain ATCC 51463 / DSM 15997 / CCUG 23171 / CIP 104009 / LMG 9086)</name>
    <dbReference type="NCBI Taxonomy" id="867902"/>
    <lineage>
        <taxon>Bacteria</taxon>
        <taxon>Pseudomonadati</taxon>
        <taxon>Bacteroidota</taxon>
        <taxon>Flavobacteriia</taxon>
        <taxon>Flavobacteriales</taxon>
        <taxon>Weeksellaceae</taxon>
        <taxon>Ornithobacterium</taxon>
    </lineage>
</organism>
<dbReference type="KEGG" id="orh:Ornrh_2250"/>
<proteinExistence type="predicted"/>
<feature type="coiled-coil region" evidence="1">
    <location>
        <begin position="54"/>
        <end position="99"/>
    </location>
</feature>
<dbReference type="Proteomes" id="UP000006051">
    <property type="component" value="Chromosome"/>
</dbReference>
<dbReference type="eggNOG" id="ENOG50344AV">
    <property type="taxonomic scope" value="Bacteria"/>
</dbReference>
<sequence>MAKDKEKQIAFHLFVDKNLTAKQIADHPQVQVRHNTVCNWIKEGNWKKIRNAQISQSSERLERIQAVIDGLSNERLAILKEIKETKELLRDELDADLKKVAEKSLADLNSSAVRIDNGIAMWNKTLLSFHKENRISLSVYIEIQNKIFEALRAYDEAIYMKTLDFQQAHILEVSEQLN</sequence>
<protein>
    <recommendedName>
        <fullName evidence="4">DUF1804 family protein</fullName>
    </recommendedName>
</protein>
<dbReference type="STRING" id="867902.Ornrh_2250"/>
<keyword evidence="1" id="KW-0175">Coiled coil</keyword>
<dbReference type="HOGENOM" id="CLU_128679_0_0_10"/>
<evidence type="ECO:0000313" key="3">
    <source>
        <dbReference type="Proteomes" id="UP000006051"/>
    </source>
</evidence>
<evidence type="ECO:0008006" key="4">
    <source>
        <dbReference type="Google" id="ProtNLM"/>
    </source>
</evidence>
<dbReference type="GeneID" id="71570322"/>